<feature type="chain" id="PRO_5016280982" evidence="6">
    <location>
        <begin position="26"/>
        <end position="269"/>
    </location>
</feature>
<organism evidence="7 8">
    <name type="scientific">Pseudaminobacter salicylatoxidans</name>
    <dbReference type="NCBI Taxonomy" id="93369"/>
    <lineage>
        <taxon>Bacteria</taxon>
        <taxon>Pseudomonadati</taxon>
        <taxon>Pseudomonadota</taxon>
        <taxon>Alphaproteobacteria</taxon>
        <taxon>Hyphomicrobiales</taxon>
        <taxon>Phyllobacteriaceae</taxon>
        <taxon>Pseudaminobacter</taxon>
    </lineage>
</organism>
<proteinExistence type="inferred from homology"/>
<dbReference type="InterPro" id="IPR010583">
    <property type="entry name" value="MipA"/>
</dbReference>
<dbReference type="PANTHER" id="PTHR38776:SF1">
    <property type="entry name" value="MLTA-INTERACTING PROTEIN-RELATED"/>
    <property type="match status" value="1"/>
</dbReference>
<evidence type="ECO:0000256" key="3">
    <source>
        <dbReference type="ARBA" id="ARBA00022729"/>
    </source>
</evidence>
<keyword evidence="8" id="KW-1185">Reference proteome</keyword>
<dbReference type="GO" id="GO:0009279">
    <property type="term" value="C:cell outer membrane"/>
    <property type="evidence" value="ECO:0007669"/>
    <property type="project" value="UniProtKB-SubCell"/>
</dbReference>
<protein>
    <submittedName>
        <fullName evidence="7">Outer membrane scaffolding protein for murein synthesis (MipA/OmpV family)</fullName>
    </submittedName>
</protein>
<evidence type="ECO:0000313" key="8">
    <source>
        <dbReference type="Proteomes" id="UP000245396"/>
    </source>
</evidence>
<evidence type="ECO:0000256" key="1">
    <source>
        <dbReference type="ARBA" id="ARBA00004442"/>
    </source>
</evidence>
<evidence type="ECO:0000313" key="7">
    <source>
        <dbReference type="EMBL" id="PWJ76911.1"/>
    </source>
</evidence>
<dbReference type="RefSeq" id="WP_109614416.1">
    <property type="nucleotide sequence ID" value="NZ_QGGG01000018.1"/>
</dbReference>
<keyword evidence="5" id="KW-0998">Cell outer membrane</keyword>
<name>A0A316CEB1_PSESE</name>
<evidence type="ECO:0000256" key="4">
    <source>
        <dbReference type="ARBA" id="ARBA00023136"/>
    </source>
</evidence>
<keyword evidence="3 6" id="KW-0732">Signal</keyword>
<evidence type="ECO:0000256" key="6">
    <source>
        <dbReference type="SAM" id="SignalP"/>
    </source>
</evidence>
<keyword evidence="4" id="KW-0472">Membrane</keyword>
<reference evidence="7 8" key="1">
    <citation type="submission" date="2018-05" db="EMBL/GenBank/DDBJ databases">
        <title>Genomic Encyclopedia of Type Strains, Phase IV (KMG-IV): sequencing the most valuable type-strain genomes for metagenomic binning, comparative biology and taxonomic classification.</title>
        <authorList>
            <person name="Goeker M."/>
        </authorList>
    </citation>
    <scope>NUCLEOTIDE SEQUENCE [LARGE SCALE GENOMIC DNA]</scope>
    <source>
        <strain evidence="7 8">DSM 6986</strain>
    </source>
</reference>
<dbReference type="AlphaFoldDB" id="A0A316CEB1"/>
<gene>
    <name evidence="7" type="ORF">C7441_11823</name>
</gene>
<dbReference type="OrthoDB" id="5462484at2"/>
<evidence type="ECO:0000256" key="2">
    <source>
        <dbReference type="ARBA" id="ARBA00005722"/>
    </source>
</evidence>
<dbReference type="PANTHER" id="PTHR38776">
    <property type="entry name" value="MLTA-INTERACTING PROTEIN-RELATED"/>
    <property type="match status" value="1"/>
</dbReference>
<comment type="subcellular location">
    <subcellularLocation>
        <location evidence="1">Cell outer membrane</location>
    </subcellularLocation>
</comment>
<comment type="similarity">
    <text evidence="2">Belongs to the MipA/OmpV family.</text>
</comment>
<dbReference type="STRING" id="1192868.GCA_000304395_04160"/>
<dbReference type="Proteomes" id="UP000245396">
    <property type="component" value="Unassembled WGS sequence"/>
</dbReference>
<dbReference type="EMBL" id="QGGG01000018">
    <property type="protein sequence ID" value="PWJ76911.1"/>
    <property type="molecule type" value="Genomic_DNA"/>
</dbReference>
<dbReference type="Pfam" id="PF06629">
    <property type="entry name" value="MipA"/>
    <property type="match status" value="1"/>
</dbReference>
<feature type="signal peptide" evidence="6">
    <location>
        <begin position="1"/>
        <end position="25"/>
    </location>
</feature>
<sequence>MTISYCRLAAAVAATMMLGFSTVRASAENWFSGDWYLTVGAAGFIAPRFEGSKSSVFTASPLISLGRAGSFTRFSSRNDNMSFALFEAGTLRAGPVGKIVFGRDDGDADELKGLDPVKWGAEVGVFAEVYPTDWLRVRGEVRHGIRSHSGVVGDIYVDAFQDVTPDVRISGGPRLSFGSAKYLDAYYGVSADEAARSGLGAYTPESGLTSIGVGGAVTWKTTEKITTSAFSEYRRLLGPAKDSSLVRERGSPNQFMLGVSGTYRFDFTM</sequence>
<evidence type="ECO:0000256" key="5">
    <source>
        <dbReference type="ARBA" id="ARBA00023237"/>
    </source>
</evidence>
<comment type="caution">
    <text evidence="7">The sequence shown here is derived from an EMBL/GenBank/DDBJ whole genome shotgun (WGS) entry which is preliminary data.</text>
</comment>
<accession>A0A316CEB1</accession>